<dbReference type="InterPro" id="IPR000182">
    <property type="entry name" value="GNAT_dom"/>
</dbReference>
<sequence>MRIRPVAPNEHDAVGELTVAAYATLGEPLGDYAGVLRDVAARAEACEVIVAEEGGTLLGTVTYIPGPGHFAEWDDPRAAGIRFLAVDPAIRRRGVAEALVRWSLARARDEGWARFVLHTTDWMHAAHRLYEKLGFERAPELDWEPERTVKLLGYRTDLDSRISS</sequence>
<name>A0A411YCU0_9ACTN</name>
<reference evidence="3 4" key="1">
    <citation type="submission" date="2019-01" db="EMBL/GenBank/DDBJ databases">
        <title>Egibacter rhizosphaerae EGI 80759T.</title>
        <authorList>
            <person name="Chen D.-D."/>
            <person name="Tian Y."/>
            <person name="Jiao J.-Y."/>
            <person name="Zhang X.-T."/>
            <person name="Zhang Y.-G."/>
            <person name="Zhang Y."/>
            <person name="Xiao M."/>
            <person name="Shu W.-S."/>
            <person name="Li W.-J."/>
        </authorList>
    </citation>
    <scope>NUCLEOTIDE SEQUENCE [LARGE SCALE GENOMIC DNA]</scope>
    <source>
        <strain evidence="3 4">EGI 80759</strain>
    </source>
</reference>
<feature type="domain" description="N-acetyltransferase" evidence="2">
    <location>
        <begin position="1"/>
        <end position="159"/>
    </location>
</feature>
<dbReference type="InterPro" id="IPR016181">
    <property type="entry name" value="Acyl_CoA_acyltransferase"/>
</dbReference>
<dbReference type="CDD" id="cd04301">
    <property type="entry name" value="NAT_SF"/>
    <property type="match status" value="1"/>
</dbReference>
<gene>
    <name evidence="3" type="ORF">ER308_05495</name>
</gene>
<dbReference type="Gene3D" id="3.40.630.30">
    <property type="match status" value="1"/>
</dbReference>
<keyword evidence="4" id="KW-1185">Reference proteome</keyword>
<keyword evidence="1 3" id="KW-0808">Transferase</keyword>
<dbReference type="PROSITE" id="PS51186">
    <property type="entry name" value="GNAT"/>
    <property type="match status" value="1"/>
</dbReference>
<dbReference type="PANTHER" id="PTHR13947:SF37">
    <property type="entry name" value="LD18367P"/>
    <property type="match status" value="1"/>
</dbReference>
<proteinExistence type="predicted"/>
<accession>A0A411YCU0</accession>
<dbReference type="SUPFAM" id="SSF55729">
    <property type="entry name" value="Acyl-CoA N-acyltransferases (Nat)"/>
    <property type="match status" value="1"/>
</dbReference>
<dbReference type="Pfam" id="PF00583">
    <property type="entry name" value="Acetyltransf_1"/>
    <property type="match status" value="1"/>
</dbReference>
<dbReference type="PANTHER" id="PTHR13947">
    <property type="entry name" value="GNAT FAMILY N-ACETYLTRANSFERASE"/>
    <property type="match status" value="1"/>
</dbReference>
<dbReference type="KEGG" id="erz:ER308_05495"/>
<dbReference type="OrthoDB" id="273614at2"/>
<dbReference type="GO" id="GO:0008080">
    <property type="term" value="F:N-acetyltransferase activity"/>
    <property type="evidence" value="ECO:0007669"/>
    <property type="project" value="InterPro"/>
</dbReference>
<evidence type="ECO:0000313" key="4">
    <source>
        <dbReference type="Proteomes" id="UP000291469"/>
    </source>
</evidence>
<dbReference type="AlphaFoldDB" id="A0A411YCU0"/>
<protein>
    <submittedName>
        <fullName evidence="3">GNAT family N-acetyltransferase</fullName>
    </submittedName>
</protein>
<dbReference type="RefSeq" id="WP_131154048.1">
    <property type="nucleotide sequence ID" value="NZ_CP036402.1"/>
</dbReference>
<dbReference type="InterPro" id="IPR050769">
    <property type="entry name" value="NAT_camello-type"/>
</dbReference>
<evidence type="ECO:0000259" key="2">
    <source>
        <dbReference type="PROSITE" id="PS51186"/>
    </source>
</evidence>
<evidence type="ECO:0000256" key="1">
    <source>
        <dbReference type="ARBA" id="ARBA00022679"/>
    </source>
</evidence>
<organism evidence="3 4">
    <name type="scientific">Egibacter rhizosphaerae</name>
    <dbReference type="NCBI Taxonomy" id="1670831"/>
    <lineage>
        <taxon>Bacteria</taxon>
        <taxon>Bacillati</taxon>
        <taxon>Actinomycetota</taxon>
        <taxon>Nitriliruptoria</taxon>
        <taxon>Egibacterales</taxon>
        <taxon>Egibacteraceae</taxon>
        <taxon>Egibacter</taxon>
    </lineage>
</organism>
<evidence type="ECO:0000313" key="3">
    <source>
        <dbReference type="EMBL" id="QBI19051.1"/>
    </source>
</evidence>
<dbReference type="Proteomes" id="UP000291469">
    <property type="component" value="Chromosome"/>
</dbReference>
<dbReference type="EMBL" id="CP036402">
    <property type="protein sequence ID" value="QBI19051.1"/>
    <property type="molecule type" value="Genomic_DNA"/>
</dbReference>